<evidence type="ECO:0000313" key="2">
    <source>
        <dbReference type="EMBL" id="KAJ8255756.1"/>
    </source>
</evidence>
<accession>A0A9Q1D0U3</accession>
<dbReference type="EMBL" id="JAFJMO010000015">
    <property type="protein sequence ID" value="KAJ8255756.1"/>
    <property type="molecule type" value="Genomic_DNA"/>
</dbReference>
<dbReference type="OrthoDB" id="8535719at2759"/>
<feature type="region of interest" description="Disordered" evidence="1">
    <location>
        <begin position="211"/>
        <end position="295"/>
    </location>
</feature>
<evidence type="ECO:0000256" key="1">
    <source>
        <dbReference type="SAM" id="MobiDB-lite"/>
    </source>
</evidence>
<organism evidence="2 3">
    <name type="scientific">Conger conger</name>
    <name type="common">Conger eel</name>
    <name type="synonym">Muraena conger</name>
    <dbReference type="NCBI Taxonomy" id="82655"/>
    <lineage>
        <taxon>Eukaryota</taxon>
        <taxon>Metazoa</taxon>
        <taxon>Chordata</taxon>
        <taxon>Craniata</taxon>
        <taxon>Vertebrata</taxon>
        <taxon>Euteleostomi</taxon>
        <taxon>Actinopterygii</taxon>
        <taxon>Neopterygii</taxon>
        <taxon>Teleostei</taxon>
        <taxon>Anguilliformes</taxon>
        <taxon>Congridae</taxon>
        <taxon>Conger</taxon>
    </lineage>
</organism>
<feature type="non-terminal residue" evidence="2">
    <location>
        <position position="1"/>
    </location>
</feature>
<feature type="compositionally biased region" description="Basic and acidic residues" evidence="1">
    <location>
        <begin position="32"/>
        <end position="58"/>
    </location>
</feature>
<evidence type="ECO:0000313" key="3">
    <source>
        <dbReference type="Proteomes" id="UP001152803"/>
    </source>
</evidence>
<dbReference type="AlphaFoldDB" id="A0A9Q1D0U3"/>
<protein>
    <submittedName>
        <fullName evidence="2">Uncharacterized protein</fullName>
    </submittedName>
</protein>
<dbReference type="Proteomes" id="UP001152803">
    <property type="component" value="Unassembled WGS sequence"/>
</dbReference>
<reference evidence="2" key="1">
    <citation type="journal article" date="2023" name="Science">
        <title>Genome structures resolve the early diversification of teleost fishes.</title>
        <authorList>
            <person name="Parey E."/>
            <person name="Louis A."/>
            <person name="Montfort J."/>
            <person name="Bouchez O."/>
            <person name="Roques C."/>
            <person name="Iampietro C."/>
            <person name="Lluch J."/>
            <person name="Castinel A."/>
            <person name="Donnadieu C."/>
            <person name="Desvignes T."/>
            <person name="Floi Bucao C."/>
            <person name="Jouanno E."/>
            <person name="Wen M."/>
            <person name="Mejri S."/>
            <person name="Dirks R."/>
            <person name="Jansen H."/>
            <person name="Henkel C."/>
            <person name="Chen W.J."/>
            <person name="Zahm M."/>
            <person name="Cabau C."/>
            <person name="Klopp C."/>
            <person name="Thompson A.W."/>
            <person name="Robinson-Rechavi M."/>
            <person name="Braasch I."/>
            <person name="Lecointre G."/>
            <person name="Bobe J."/>
            <person name="Postlethwait J.H."/>
            <person name="Berthelot C."/>
            <person name="Roest Crollius H."/>
            <person name="Guiguen Y."/>
        </authorList>
    </citation>
    <scope>NUCLEOTIDE SEQUENCE</scope>
    <source>
        <strain evidence="2">Concon-B</strain>
    </source>
</reference>
<proteinExistence type="predicted"/>
<feature type="region of interest" description="Disordered" evidence="1">
    <location>
        <begin position="186"/>
        <end position="205"/>
    </location>
</feature>
<feature type="compositionally biased region" description="Polar residues" evidence="1">
    <location>
        <begin position="248"/>
        <end position="277"/>
    </location>
</feature>
<feature type="compositionally biased region" description="Basic residues" evidence="1">
    <location>
        <begin position="17"/>
        <end position="26"/>
    </location>
</feature>
<gene>
    <name evidence="2" type="ORF">COCON_G00196200</name>
</gene>
<sequence>TNYSQTSDSDEEDISRRKISLKRKSCNGRSNKATESDTEKDRRESEDNKHPLEVERLLSSEILGYPSPQDPPLGLDFDETQTRNSLGRSPSRDLCGEEWANEKPGRYLDEAVQSQIMKAVDEMESETTYGEVEQRLDLLQEHLNRLESQMTSDIQTILQLLHRQLAHGPPTYSMVTASPEYQRPCLPAVPTSGTEQSFSSGSAQSNEFLDLQKPQQKSKESPSGMETNSEDHVATLLGDVEPHHRQKQNQSAFLHQQRPKSLQLPSPNPSVPDSLSNVGMLGLQRQASDPGLPWK</sequence>
<keyword evidence="3" id="KW-1185">Reference proteome</keyword>
<name>A0A9Q1D0U3_CONCO</name>
<feature type="region of interest" description="Disordered" evidence="1">
    <location>
        <begin position="1"/>
        <end position="97"/>
    </location>
</feature>
<comment type="caution">
    <text evidence="2">The sequence shown here is derived from an EMBL/GenBank/DDBJ whole genome shotgun (WGS) entry which is preliminary data.</text>
</comment>
<feature type="compositionally biased region" description="Polar residues" evidence="1">
    <location>
        <begin position="191"/>
        <end position="205"/>
    </location>
</feature>